<gene>
    <name evidence="2" type="ORF">SAMN05216207_10763</name>
</gene>
<organism evidence="2 3">
    <name type="scientific">Pseudonocardia ammonioxydans</name>
    <dbReference type="NCBI Taxonomy" id="260086"/>
    <lineage>
        <taxon>Bacteria</taxon>
        <taxon>Bacillati</taxon>
        <taxon>Actinomycetota</taxon>
        <taxon>Actinomycetes</taxon>
        <taxon>Pseudonocardiales</taxon>
        <taxon>Pseudonocardiaceae</taxon>
        <taxon>Pseudonocardia</taxon>
    </lineage>
</organism>
<feature type="domain" description="CSD" evidence="1">
    <location>
        <begin position="1"/>
        <end position="65"/>
    </location>
</feature>
<dbReference type="AlphaFoldDB" id="A0A1I5HUW3"/>
<sequence length="66" mass="7015">MHTGTVISFDPQTGVGEIAVDDGATATARRSHIEGGGCQSLREGERVHFELRHHPGGAEAIDVYTL</sequence>
<dbReference type="STRING" id="260086.SAMN05216207_10763"/>
<dbReference type="Proteomes" id="UP000199614">
    <property type="component" value="Unassembled WGS sequence"/>
</dbReference>
<evidence type="ECO:0000313" key="2">
    <source>
        <dbReference type="EMBL" id="SFO51949.1"/>
    </source>
</evidence>
<evidence type="ECO:0000259" key="1">
    <source>
        <dbReference type="PROSITE" id="PS51857"/>
    </source>
</evidence>
<name>A0A1I5HUW3_PSUAM</name>
<dbReference type="Pfam" id="PF00313">
    <property type="entry name" value="CSD"/>
    <property type="match status" value="1"/>
</dbReference>
<proteinExistence type="predicted"/>
<dbReference type="InterPro" id="IPR012340">
    <property type="entry name" value="NA-bd_OB-fold"/>
</dbReference>
<accession>A0A1I5HUW3</accession>
<reference evidence="2 3" key="1">
    <citation type="submission" date="2016-10" db="EMBL/GenBank/DDBJ databases">
        <authorList>
            <person name="de Groot N.N."/>
        </authorList>
    </citation>
    <scope>NUCLEOTIDE SEQUENCE [LARGE SCALE GENOMIC DNA]</scope>
    <source>
        <strain evidence="2 3">CGMCC 4.1877</strain>
    </source>
</reference>
<keyword evidence="3" id="KW-1185">Reference proteome</keyword>
<dbReference type="PROSITE" id="PS51857">
    <property type="entry name" value="CSD_2"/>
    <property type="match status" value="1"/>
</dbReference>
<evidence type="ECO:0000313" key="3">
    <source>
        <dbReference type="Proteomes" id="UP000199614"/>
    </source>
</evidence>
<dbReference type="InterPro" id="IPR002059">
    <property type="entry name" value="CSP_DNA-bd"/>
</dbReference>
<dbReference type="EMBL" id="FOUY01000076">
    <property type="protein sequence ID" value="SFO51949.1"/>
    <property type="molecule type" value="Genomic_DNA"/>
</dbReference>
<dbReference type="SUPFAM" id="SSF50249">
    <property type="entry name" value="Nucleic acid-binding proteins"/>
    <property type="match status" value="1"/>
</dbReference>
<dbReference type="Gene3D" id="2.40.50.140">
    <property type="entry name" value="Nucleic acid-binding proteins"/>
    <property type="match status" value="1"/>
</dbReference>
<dbReference type="GO" id="GO:0003676">
    <property type="term" value="F:nucleic acid binding"/>
    <property type="evidence" value="ECO:0007669"/>
    <property type="project" value="InterPro"/>
</dbReference>
<protein>
    <submittedName>
        <fullName evidence="2">Cold shock protein, CspA family</fullName>
    </submittedName>
</protein>